<dbReference type="HOGENOM" id="CLU_3081646_0_0_6"/>
<evidence type="ECO:0000313" key="2">
    <source>
        <dbReference type="Proteomes" id="UP000008315"/>
    </source>
</evidence>
<keyword evidence="2" id="KW-1185">Reference proteome</keyword>
<accession>G4SXX3</accession>
<dbReference type="KEGG" id="mah:MEALZ_1479"/>
<reference evidence="2" key="1">
    <citation type="journal article" date="2012" name="J. Bacteriol.">
        <title>Genome sequence of the haloalkaliphilic methanotrophic bacterium Methylomicrobium alcaliphilum 20Z.</title>
        <authorList>
            <person name="Vuilleumier S."/>
            <person name="Khmelenina V.N."/>
            <person name="Bringel F."/>
            <person name="Reshetnikov A.S."/>
            <person name="Lajus A."/>
            <person name="Mangenot S."/>
            <person name="Rouy Z."/>
            <person name="Op den Camp H.J."/>
            <person name="Jetten M.S."/>
            <person name="Dispirito A.A."/>
            <person name="Dunfield P."/>
            <person name="Klotz M.G."/>
            <person name="Semrau J.D."/>
            <person name="Stein L.Y."/>
            <person name="Barbe V."/>
            <person name="Medigue C."/>
            <person name="Trotsenko Y.A."/>
            <person name="Kalyuzhnaya M.G."/>
        </authorList>
    </citation>
    <scope>NUCLEOTIDE SEQUENCE [LARGE SCALE GENOMIC DNA]</scope>
    <source>
        <strain evidence="2">DSM 19304 / NCIMB 14124 / VKM B-2133 / 20Z</strain>
    </source>
</reference>
<name>G4SXX3_META2</name>
<organism evidence="1 2">
    <name type="scientific">Methylotuvimicrobium alcaliphilum (strain DSM 19304 / NCIMB 14124 / VKM B-2133 / 20Z)</name>
    <name type="common">Methylomicrobium alcaliphilum</name>
    <dbReference type="NCBI Taxonomy" id="1091494"/>
    <lineage>
        <taxon>Bacteria</taxon>
        <taxon>Pseudomonadati</taxon>
        <taxon>Pseudomonadota</taxon>
        <taxon>Gammaproteobacteria</taxon>
        <taxon>Methylococcales</taxon>
        <taxon>Methylococcaceae</taxon>
        <taxon>Methylotuvimicrobium</taxon>
    </lineage>
</organism>
<dbReference type="EMBL" id="FO082060">
    <property type="protein sequence ID" value="CCE23167.1"/>
    <property type="molecule type" value="Genomic_DNA"/>
</dbReference>
<gene>
    <name evidence="1" type="ordered locus">MEALZ_1479</name>
</gene>
<evidence type="ECO:0000313" key="1">
    <source>
        <dbReference type="EMBL" id="CCE23167.1"/>
    </source>
</evidence>
<protein>
    <submittedName>
        <fullName evidence="1">Uncharacterized protein</fullName>
    </submittedName>
</protein>
<sequence length="52" mass="6128">MANWLEFLSTAQSYTLSSYPHPKFGSLTMKHMKYFKSFMVNAFSRFIVNITK</sequence>
<proteinExistence type="predicted"/>
<dbReference type="AlphaFoldDB" id="G4SXX3"/>
<dbReference type="Proteomes" id="UP000008315">
    <property type="component" value="Chromosome"/>
</dbReference>